<keyword evidence="1" id="KW-0805">Transcription regulation</keyword>
<reference evidence="5 6" key="1">
    <citation type="submission" date="2019-07" db="EMBL/GenBank/DDBJ databases">
        <title>Diversity of Bacteria from Kongsfjorden, Arctic.</title>
        <authorList>
            <person name="Yu Y."/>
        </authorList>
    </citation>
    <scope>NUCLEOTIDE SEQUENCE [LARGE SCALE GENOMIC DNA]</scope>
    <source>
        <strain evidence="5 6">SM1928</strain>
    </source>
</reference>
<dbReference type="SMART" id="SM00345">
    <property type="entry name" value="HTH_GNTR"/>
    <property type="match status" value="1"/>
</dbReference>
<keyword evidence="3" id="KW-0804">Transcription</keyword>
<dbReference type="GO" id="GO:0003677">
    <property type="term" value="F:DNA binding"/>
    <property type="evidence" value="ECO:0007669"/>
    <property type="project" value="UniProtKB-KW"/>
</dbReference>
<dbReference type="InterPro" id="IPR011711">
    <property type="entry name" value="GntR_C"/>
</dbReference>
<dbReference type="SUPFAM" id="SSF46785">
    <property type="entry name" value="Winged helix' DNA-binding domain"/>
    <property type="match status" value="1"/>
</dbReference>
<dbReference type="Pfam" id="PF07729">
    <property type="entry name" value="FCD"/>
    <property type="match status" value="1"/>
</dbReference>
<dbReference type="OrthoDB" id="7989071at2"/>
<protein>
    <submittedName>
        <fullName evidence="5">FadR family transcriptional regulator</fullName>
    </submittedName>
</protein>
<evidence type="ECO:0000256" key="2">
    <source>
        <dbReference type="ARBA" id="ARBA00023125"/>
    </source>
</evidence>
<dbReference type="PANTHER" id="PTHR43537:SF5">
    <property type="entry name" value="UXU OPERON TRANSCRIPTIONAL REGULATOR"/>
    <property type="match status" value="1"/>
</dbReference>
<dbReference type="GO" id="GO:0003700">
    <property type="term" value="F:DNA-binding transcription factor activity"/>
    <property type="evidence" value="ECO:0007669"/>
    <property type="project" value="InterPro"/>
</dbReference>
<sequence>MTNRLMIDHPRRADRTRTREEVHMKLSDQIVDHLQRAIVRGDYAADSRLPTEAELCESLGVSRSVVRDALRTLSSLGLIAVRQGHGIFVTSPDDNQLLRALALRLHRSDLKMGEVMEARRMIEGAITAEVAHIGTPDDFARIRGFFEQFRTAVKNSQWKDAHIAHSNFHLAIVKALRLPVLELILPPLQGLILGSSLPPETDKTDMWDVEAHEPIVTALESGDAELARAAMRTHFDYIDTPEYADYKTLLFRDAATLPSVVPQPGPLTRTVSN</sequence>
<dbReference type="PROSITE" id="PS50949">
    <property type="entry name" value="HTH_GNTR"/>
    <property type="match status" value="1"/>
</dbReference>
<name>A0A558H6G6_PAENT</name>
<dbReference type="Gene3D" id="1.20.120.530">
    <property type="entry name" value="GntR ligand-binding domain-like"/>
    <property type="match status" value="1"/>
</dbReference>
<proteinExistence type="predicted"/>
<evidence type="ECO:0000259" key="4">
    <source>
        <dbReference type="PROSITE" id="PS50949"/>
    </source>
</evidence>
<dbReference type="Proteomes" id="UP000316500">
    <property type="component" value="Unassembled WGS sequence"/>
</dbReference>
<dbReference type="AlphaFoldDB" id="A0A558H6G6"/>
<dbReference type="Pfam" id="PF00392">
    <property type="entry name" value="GntR"/>
    <property type="match status" value="1"/>
</dbReference>
<dbReference type="InterPro" id="IPR036388">
    <property type="entry name" value="WH-like_DNA-bd_sf"/>
</dbReference>
<evidence type="ECO:0000313" key="6">
    <source>
        <dbReference type="Proteomes" id="UP000316500"/>
    </source>
</evidence>
<evidence type="ECO:0000313" key="5">
    <source>
        <dbReference type="EMBL" id="TVU64719.1"/>
    </source>
</evidence>
<evidence type="ECO:0000256" key="1">
    <source>
        <dbReference type="ARBA" id="ARBA00023015"/>
    </source>
</evidence>
<accession>A0A558H6G6</accession>
<comment type="caution">
    <text evidence="5">The sequence shown here is derived from an EMBL/GenBank/DDBJ whole genome shotgun (WGS) entry which is preliminary data.</text>
</comment>
<dbReference type="CDD" id="cd07377">
    <property type="entry name" value="WHTH_GntR"/>
    <property type="match status" value="1"/>
</dbReference>
<keyword evidence="2" id="KW-0238">DNA-binding</keyword>
<dbReference type="InterPro" id="IPR008920">
    <property type="entry name" value="TF_FadR/GntR_C"/>
</dbReference>
<dbReference type="PRINTS" id="PR00035">
    <property type="entry name" value="HTHGNTR"/>
</dbReference>
<dbReference type="SUPFAM" id="SSF48008">
    <property type="entry name" value="GntR ligand-binding domain-like"/>
    <property type="match status" value="1"/>
</dbReference>
<organism evidence="5 6">
    <name type="scientific">Paenarthrobacter nitroguajacolicus</name>
    <name type="common">Arthrobacter nitroguajacolicus</name>
    <dbReference type="NCBI Taxonomy" id="211146"/>
    <lineage>
        <taxon>Bacteria</taxon>
        <taxon>Bacillati</taxon>
        <taxon>Actinomycetota</taxon>
        <taxon>Actinomycetes</taxon>
        <taxon>Micrococcales</taxon>
        <taxon>Micrococcaceae</taxon>
        <taxon>Paenarthrobacter</taxon>
    </lineage>
</organism>
<feature type="domain" description="HTH gntR-type" evidence="4">
    <location>
        <begin position="24"/>
        <end position="92"/>
    </location>
</feature>
<dbReference type="Gene3D" id="1.10.10.10">
    <property type="entry name" value="Winged helix-like DNA-binding domain superfamily/Winged helix DNA-binding domain"/>
    <property type="match status" value="1"/>
</dbReference>
<dbReference type="EMBL" id="VNFK01000004">
    <property type="protein sequence ID" value="TVU64719.1"/>
    <property type="molecule type" value="Genomic_DNA"/>
</dbReference>
<gene>
    <name evidence="5" type="ORF">FQP90_06540</name>
</gene>
<dbReference type="PANTHER" id="PTHR43537">
    <property type="entry name" value="TRANSCRIPTIONAL REGULATOR, GNTR FAMILY"/>
    <property type="match status" value="1"/>
</dbReference>
<dbReference type="SMART" id="SM00895">
    <property type="entry name" value="FCD"/>
    <property type="match status" value="1"/>
</dbReference>
<dbReference type="InterPro" id="IPR036390">
    <property type="entry name" value="WH_DNA-bd_sf"/>
</dbReference>
<evidence type="ECO:0000256" key="3">
    <source>
        <dbReference type="ARBA" id="ARBA00023163"/>
    </source>
</evidence>
<dbReference type="InterPro" id="IPR000524">
    <property type="entry name" value="Tscrpt_reg_HTH_GntR"/>
</dbReference>